<proteinExistence type="predicted"/>
<dbReference type="PANTHER" id="PTHR38011">
    <property type="entry name" value="DIHYDROFOLATE REDUCTASE FAMILY PROTEIN (AFU_ORTHOLOGUE AFUA_8G06820)"/>
    <property type="match status" value="1"/>
</dbReference>
<protein>
    <submittedName>
        <fullName evidence="2">Dihydrofolate reductase family protein</fullName>
    </submittedName>
</protein>
<dbReference type="PANTHER" id="PTHR38011:SF2">
    <property type="entry name" value="BIFUNCTIONAL DEAMINASE-REDUCTASE DOMAIN PROTEIN"/>
    <property type="match status" value="1"/>
</dbReference>
<evidence type="ECO:0000259" key="1">
    <source>
        <dbReference type="Pfam" id="PF01872"/>
    </source>
</evidence>
<geneLocation type="plasmid" evidence="2">
    <name>p1</name>
</geneLocation>
<feature type="domain" description="Bacterial bifunctional deaminase-reductase C-terminal" evidence="1">
    <location>
        <begin position="8"/>
        <end position="185"/>
    </location>
</feature>
<sequence length="203" mass="21506">MRELVVVGSISLDGVMQAPGTPDEDGSGGFEHGGWLPPFFDDELGAFMGETMGKPFDMVLGRRTYDILAAYWPTAPAESGAEPLNSATKYVASRSAAPDLPWQRSVLLRGDAAEAVAELKRHDGPELQVHGSGDLIRTLWRAGLIDRFRLVIAPIVLGSGKRMFADDAPAGALSLIDSRTTAKGVTMATYEPAGKVTTGSFAG</sequence>
<dbReference type="Proteomes" id="UP001523216">
    <property type="component" value="Unassembled WGS sequence"/>
</dbReference>
<dbReference type="RefSeq" id="WP_251796013.1">
    <property type="nucleotide sequence ID" value="NZ_JAMQOL010000001.1"/>
</dbReference>
<organism evidence="2 3">
    <name type="scientific">Paractinoplanes hotanensis</name>
    <dbReference type="NCBI Taxonomy" id="2906497"/>
    <lineage>
        <taxon>Bacteria</taxon>
        <taxon>Bacillati</taxon>
        <taxon>Actinomycetota</taxon>
        <taxon>Actinomycetes</taxon>
        <taxon>Micromonosporales</taxon>
        <taxon>Micromonosporaceae</taxon>
        <taxon>Paractinoplanes</taxon>
    </lineage>
</organism>
<dbReference type="Pfam" id="PF01872">
    <property type="entry name" value="RibD_C"/>
    <property type="match status" value="1"/>
</dbReference>
<dbReference type="Gene3D" id="3.40.430.10">
    <property type="entry name" value="Dihydrofolate Reductase, subunit A"/>
    <property type="match status" value="1"/>
</dbReference>
<keyword evidence="2" id="KW-0614">Plasmid</keyword>
<accession>A0ABT0XQI0</accession>
<evidence type="ECO:0000313" key="3">
    <source>
        <dbReference type="Proteomes" id="UP001523216"/>
    </source>
</evidence>
<gene>
    <name evidence="2" type="ORF">LXN57_00235</name>
</gene>
<comment type="caution">
    <text evidence="2">The sequence shown here is derived from an EMBL/GenBank/DDBJ whole genome shotgun (WGS) entry which is preliminary data.</text>
</comment>
<dbReference type="EMBL" id="JAMQOL010000001">
    <property type="protein sequence ID" value="MCM4075987.1"/>
    <property type="molecule type" value="Genomic_DNA"/>
</dbReference>
<reference evidence="2 3" key="1">
    <citation type="submission" date="2022-06" db="EMBL/GenBank/DDBJ databases">
        <title>Actinoplanes abujensis sp. nov., isolated from Nigerian arid soil.</title>
        <authorList>
            <person name="Ding P."/>
        </authorList>
    </citation>
    <scope>NUCLEOTIDE SEQUENCE [LARGE SCALE GENOMIC DNA]</scope>
    <source>
        <strain evidence="3">TRM88002</strain>
        <plasmid evidence="2">p1</plasmid>
    </source>
</reference>
<keyword evidence="3" id="KW-1185">Reference proteome</keyword>
<name>A0ABT0XQI0_9ACTN</name>
<evidence type="ECO:0000313" key="2">
    <source>
        <dbReference type="EMBL" id="MCM4075987.1"/>
    </source>
</evidence>
<dbReference type="InterPro" id="IPR050765">
    <property type="entry name" value="Riboflavin_Biosynth_HTPR"/>
</dbReference>
<dbReference type="InterPro" id="IPR002734">
    <property type="entry name" value="RibDG_C"/>
</dbReference>
<dbReference type="InterPro" id="IPR024072">
    <property type="entry name" value="DHFR-like_dom_sf"/>
</dbReference>
<dbReference type="SUPFAM" id="SSF53597">
    <property type="entry name" value="Dihydrofolate reductase-like"/>
    <property type="match status" value="1"/>
</dbReference>